<dbReference type="STRING" id="400727.A0A2T7NUW7"/>
<feature type="compositionally biased region" description="Low complexity" evidence="2">
    <location>
        <begin position="193"/>
        <end position="202"/>
    </location>
</feature>
<comment type="caution">
    <text evidence="4">The sequence shown here is derived from an EMBL/GenBank/DDBJ whole genome shotgun (WGS) entry which is preliminary data.</text>
</comment>
<sequence>MARSKPVYHEEILQLQFFFTCFKDSDEAADYVVHNSRQPGSFLLRPSTRTPGGLALTVRIDGSHARHVNVLQEHSDNSPTGRIYYVIRERCFNTFHDLYSYYSMNSITNMEHIENVRLLNPIERNREASNSVSSRSKPISISVTNKEIPPLPFRNPGGMSSSVKSGNADFSPISGADGGSHRTSSLDSEGNESRLSSSSIGSHVNEVPQLIRAPLPPKPNGSNLYFTDPFEDAPVSPTVMPTSQSNIPKSNSKKQEG</sequence>
<reference evidence="4 5" key="1">
    <citation type="submission" date="2018-04" db="EMBL/GenBank/DDBJ databases">
        <title>The genome of golden apple snail Pomacea canaliculata provides insight into stress tolerance and invasive adaptation.</title>
        <authorList>
            <person name="Liu C."/>
            <person name="Liu B."/>
            <person name="Ren Y."/>
            <person name="Zhang Y."/>
            <person name="Wang H."/>
            <person name="Li S."/>
            <person name="Jiang F."/>
            <person name="Yin L."/>
            <person name="Zhang G."/>
            <person name="Qian W."/>
            <person name="Fan W."/>
        </authorList>
    </citation>
    <scope>NUCLEOTIDE SEQUENCE [LARGE SCALE GENOMIC DNA]</scope>
    <source>
        <strain evidence="4">SZHN2017</strain>
        <tissue evidence="4">Muscle</tissue>
    </source>
</reference>
<protein>
    <recommendedName>
        <fullName evidence="3">SH2 domain-containing protein</fullName>
    </recommendedName>
</protein>
<dbReference type="InterPro" id="IPR036860">
    <property type="entry name" value="SH2_dom_sf"/>
</dbReference>
<feature type="region of interest" description="Disordered" evidence="2">
    <location>
        <begin position="126"/>
        <end position="257"/>
    </location>
</feature>
<dbReference type="SUPFAM" id="SSF55550">
    <property type="entry name" value="SH2 domain"/>
    <property type="match status" value="1"/>
</dbReference>
<keyword evidence="5" id="KW-1185">Reference proteome</keyword>
<evidence type="ECO:0000313" key="5">
    <source>
        <dbReference type="Proteomes" id="UP000245119"/>
    </source>
</evidence>
<dbReference type="EMBL" id="PZQS01000009">
    <property type="protein sequence ID" value="PVD24944.1"/>
    <property type="molecule type" value="Genomic_DNA"/>
</dbReference>
<dbReference type="AlphaFoldDB" id="A0A2T7NUW7"/>
<feature type="compositionally biased region" description="Polar residues" evidence="2">
    <location>
        <begin position="239"/>
        <end position="250"/>
    </location>
</feature>
<accession>A0A2T7NUW7</accession>
<organism evidence="4 5">
    <name type="scientific">Pomacea canaliculata</name>
    <name type="common">Golden apple snail</name>
    <dbReference type="NCBI Taxonomy" id="400727"/>
    <lineage>
        <taxon>Eukaryota</taxon>
        <taxon>Metazoa</taxon>
        <taxon>Spiralia</taxon>
        <taxon>Lophotrochozoa</taxon>
        <taxon>Mollusca</taxon>
        <taxon>Gastropoda</taxon>
        <taxon>Caenogastropoda</taxon>
        <taxon>Architaenioglossa</taxon>
        <taxon>Ampullarioidea</taxon>
        <taxon>Ampullariidae</taxon>
        <taxon>Pomacea</taxon>
    </lineage>
</organism>
<dbReference type="Pfam" id="PF00017">
    <property type="entry name" value="SH2"/>
    <property type="match status" value="1"/>
</dbReference>
<gene>
    <name evidence="4" type="ORF">C0Q70_15438</name>
</gene>
<evidence type="ECO:0000256" key="1">
    <source>
        <dbReference type="PROSITE-ProRule" id="PRU00191"/>
    </source>
</evidence>
<dbReference type="PROSITE" id="PS50001">
    <property type="entry name" value="SH2"/>
    <property type="match status" value="1"/>
</dbReference>
<evidence type="ECO:0000259" key="3">
    <source>
        <dbReference type="PROSITE" id="PS50001"/>
    </source>
</evidence>
<keyword evidence="1" id="KW-0727">SH2 domain</keyword>
<proteinExistence type="predicted"/>
<dbReference type="OrthoDB" id="6161358at2759"/>
<dbReference type="Gene3D" id="3.30.505.10">
    <property type="entry name" value="SH2 domain"/>
    <property type="match status" value="1"/>
</dbReference>
<dbReference type="InterPro" id="IPR000980">
    <property type="entry name" value="SH2"/>
</dbReference>
<feature type="domain" description="SH2" evidence="3">
    <location>
        <begin position="7"/>
        <end position="122"/>
    </location>
</feature>
<evidence type="ECO:0000256" key="2">
    <source>
        <dbReference type="SAM" id="MobiDB-lite"/>
    </source>
</evidence>
<feature type="compositionally biased region" description="Low complexity" evidence="2">
    <location>
        <begin position="129"/>
        <end position="143"/>
    </location>
</feature>
<name>A0A2T7NUW7_POMCA</name>
<evidence type="ECO:0000313" key="4">
    <source>
        <dbReference type="EMBL" id="PVD24944.1"/>
    </source>
</evidence>
<dbReference type="Proteomes" id="UP000245119">
    <property type="component" value="Linkage Group LG9"/>
</dbReference>
<dbReference type="SMART" id="SM00252">
    <property type="entry name" value="SH2"/>
    <property type="match status" value="1"/>
</dbReference>